<protein>
    <submittedName>
        <fullName evidence="1">Uncharacterized protein</fullName>
    </submittedName>
</protein>
<organism evidence="1 2">
    <name type="scientific">Austropuccinia psidii MF-1</name>
    <dbReference type="NCBI Taxonomy" id="1389203"/>
    <lineage>
        <taxon>Eukaryota</taxon>
        <taxon>Fungi</taxon>
        <taxon>Dikarya</taxon>
        <taxon>Basidiomycota</taxon>
        <taxon>Pucciniomycotina</taxon>
        <taxon>Pucciniomycetes</taxon>
        <taxon>Pucciniales</taxon>
        <taxon>Sphaerophragmiaceae</taxon>
        <taxon>Austropuccinia</taxon>
    </lineage>
</organism>
<keyword evidence="2" id="KW-1185">Reference proteome</keyword>
<evidence type="ECO:0000313" key="1">
    <source>
        <dbReference type="EMBL" id="MBW0481593.1"/>
    </source>
</evidence>
<dbReference type="AlphaFoldDB" id="A0A9Q3CD51"/>
<sequence length="114" mass="12326">MPLTPPSHHPNPQFHLPSLSSCSTLKMTLKCHPPSPPSPLLTLPHPCLVFSAAYNLYSPAGPSIYASEATLNPPYTSPDPPNPLRCLPCLHSCIRFIGYGGLLAYMMNAITEIC</sequence>
<dbReference type="Proteomes" id="UP000765509">
    <property type="component" value="Unassembled WGS sequence"/>
</dbReference>
<reference evidence="1" key="1">
    <citation type="submission" date="2021-03" db="EMBL/GenBank/DDBJ databases">
        <title>Draft genome sequence of rust myrtle Austropuccinia psidii MF-1, a brazilian biotype.</title>
        <authorList>
            <person name="Quecine M.C."/>
            <person name="Pachon D.M.R."/>
            <person name="Bonatelli M.L."/>
            <person name="Correr F.H."/>
            <person name="Franceschini L.M."/>
            <person name="Leite T.F."/>
            <person name="Margarido G.R.A."/>
            <person name="Almeida C.A."/>
            <person name="Ferrarezi J.A."/>
            <person name="Labate C.A."/>
        </authorList>
    </citation>
    <scope>NUCLEOTIDE SEQUENCE</scope>
    <source>
        <strain evidence="1">MF-1</strain>
    </source>
</reference>
<name>A0A9Q3CD51_9BASI</name>
<evidence type="ECO:0000313" key="2">
    <source>
        <dbReference type="Proteomes" id="UP000765509"/>
    </source>
</evidence>
<comment type="caution">
    <text evidence="1">The sequence shown here is derived from an EMBL/GenBank/DDBJ whole genome shotgun (WGS) entry which is preliminary data.</text>
</comment>
<proteinExistence type="predicted"/>
<dbReference type="EMBL" id="AVOT02006445">
    <property type="protein sequence ID" value="MBW0481593.1"/>
    <property type="molecule type" value="Genomic_DNA"/>
</dbReference>
<accession>A0A9Q3CD51</accession>
<gene>
    <name evidence="1" type="ORF">O181_021308</name>
</gene>